<comment type="caution">
    <text evidence="2">The sequence shown here is derived from an EMBL/GenBank/DDBJ whole genome shotgun (WGS) entry which is preliminary data.</text>
</comment>
<dbReference type="Proteomes" id="UP000003656">
    <property type="component" value="Unassembled WGS sequence"/>
</dbReference>
<dbReference type="eggNOG" id="ENOG5032ZDZ">
    <property type="taxonomic scope" value="Bacteria"/>
</dbReference>
<protein>
    <recommendedName>
        <fullName evidence="4">DUF3039 domain-containing protein</fullName>
    </recommendedName>
</protein>
<feature type="compositionally biased region" description="Low complexity" evidence="1">
    <location>
        <begin position="38"/>
        <end position="48"/>
    </location>
</feature>
<accession>D1NUD6</accession>
<sequence>MNHVQRGLIWLMPFGALARRNNMKNNVCAHTIVDDIDPVSPLSDPDSSTGTAVLERPQEETQKTDNGDADRFAHYVSRDKIAQSRMTGRPVVALCGKVWVPKHDPSQYPICPDCKRIFNEMMNGNNG</sequence>
<dbReference type="Pfam" id="PF11238">
    <property type="entry name" value="DUF3039"/>
    <property type="match status" value="1"/>
</dbReference>
<dbReference type="EMBL" id="ABXB03000002">
    <property type="protein sequence ID" value="EFA23340.1"/>
    <property type="molecule type" value="Genomic_DNA"/>
</dbReference>
<gene>
    <name evidence="2" type="ORF">BIFGAL_03459</name>
</gene>
<evidence type="ECO:0000256" key="1">
    <source>
        <dbReference type="SAM" id="MobiDB-lite"/>
    </source>
</evidence>
<dbReference type="InterPro" id="IPR021400">
    <property type="entry name" value="DUF3039"/>
</dbReference>
<dbReference type="STRING" id="561180.BIFGAL_03459"/>
<proteinExistence type="predicted"/>
<organism evidence="2 3">
    <name type="scientific">Bifidobacterium gallicum DSM 20093 = LMG 11596</name>
    <dbReference type="NCBI Taxonomy" id="561180"/>
    <lineage>
        <taxon>Bacteria</taxon>
        <taxon>Bacillati</taxon>
        <taxon>Actinomycetota</taxon>
        <taxon>Actinomycetes</taxon>
        <taxon>Bifidobacteriales</taxon>
        <taxon>Bifidobacteriaceae</taxon>
        <taxon>Bifidobacterium</taxon>
    </lineage>
</organism>
<feature type="compositionally biased region" description="Basic and acidic residues" evidence="1">
    <location>
        <begin position="56"/>
        <end position="71"/>
    </location>
</feature>
<reference evidence="2 3" key="1">
    <citation type="submission" date="2009-11" db="EMBL/GenBank/DDBJ databases">
        <authorList>
            <person name="Weinstock G."/>
            <person name="Sodergren E."/>
            <person name="Clifton S."/>
            <person name="Fulton L."/>
            <person name="Fulton B."/>
            <person name="Courtney L."/>
            <person name="Fronick C."/>
            <person name="Harrison M."/>
            <person name="Strong C."/>
            <person name="Farmer C."/>
            <person name="Delahaunty K."/>
            <person name="Markovic C."/>
            <person name="Hall O."/>
            <person name="Minx P."/>
            <person name="Tomlinson C."/>
            <person name="Mitreva M."/>
            <person name="Nelson J."/>
            <person name="Hou S."/>
            <person name="Wollam A."/>
            <person name="Pepin K.H."/>
            <person name="Johnson M."/>
            <person name="Bhonagiri V."/>
            <person name="Nash W.E."/>
            <person name="Warren W."/>
            <person name="Chinwalla A."/>
            <person name="Mardis E.R."/>
            <person name="Wilson R.K."/>
        </authorList>
    </citation>
    <scope>NUCLEOTIDE SEQUENCE [LARGE SCALE GENOMIC DNA]</scope>
    <source>
        <strain evidence="2 3">DSM 20093</strain>
    </source>
</reference>
<evidence type="ECO:0000313" key="2">
    <source>
        <dbReference type="EMBL" id="EFA23340.1"/>
    </source>
</evidence>
<evidence type="ECO:0000313" key="3">
    <source>
        <dbReference type="Proteomes" id="UP000003656"/>
    </source>
</evidence>
<name>D1NUD6_9BIFI</name>
<dbReference type="AlphaFoldDB" id="D1NUD6"/>
<feature type="region of interest" description="Disordered" evidence="1">
    <location>
        <begin position="36"/>
        <end position="71"/>
    </location>
</feature>
<evidence type="ECO:0008006" key="4">
    <source>
        <dbReference type="Google" id="ProtNLM"/>
    </source>
</evidence>